<name>A0AAE0E803_9ROSI</name>
<dbReference type="InterPro" id="IPR002156">
    <property type="entry name" value="RNaseH_domain"/>
</dbReference>
<feature type="domain" description="RNase H type-1" evidence="1">
    <location>
        <begin position="60"/>
        <end position="159"/>
    </location>
</feature>
<evidence type="ECO:0000313" key="2">
    <source>
        <dbReference type="EMBL" id="KAK3218513.1"/>
    </source>
</evidence>
<gene>
    <name evidence="2" type="ORF">Dsin_012483</name>
</gene>
<dbReference type="AlphaFoldDB" id="A0AAE0E803"/>
<dbReference type="PANTHER" id="PTHR47074">
    <property type="entry name" value="BNAC02G40300D PROTEIN"/>
    <property type="match status" value="1"/>
</dbReference>
<evidence type="ECO:0000313" key="3">
    <source>
        <dbReference type="Proteomes" id="UP001281410"/>
    </source>
</evidence>
<dbReference type="PANTHER" id="PTHR47074:SF48">
    <property type="entry name" value="POLYNUCLEOTIDYL TRANSFERASE, RIBONUCLEASE H-LIKE SUPERFAMILY PROTEIN"/>
    <property type="match status" value="1"/>
</dbReference>
<keyword evidence="3" id="KW-1185">Reference proteome</keyword>
<evidence type="ECO:0000259" key="1">
    <source>
        <dbReference type="Pfam" id="PF13456"/>
    </source>
</evidence>
<organism evidence="2 3">
    <name type="scientific">Dipteronia sinensis</name>
    <dbReference type="NCBI Taxonomy" id="43782"/>
    <lineage>
        <taxon>Eukaryota</taxon>
        <taxon>Viridiplantae</taxon>
        <taxon>Streptophyta</taxon>
        <taxon>Embryophyta</taxon>
        <taxon>Tracheophyta</taxon>
        <taxon>Spermatophyta</taxon>
        <taxon>Magnoliopsida</taxon>
        <taxon>eudicotyledons</taxon>
        <taxon>Gunneridae</taxon>
        <taxon>Pentapetalae</taxon>
        <taxon>rosids</taxon>
        <taxon>malvids</taxon>
        <taxon>Sapindales</taxon>
        <taxon>Sapindaceae</taxon>
        <taxon>Hippocastanoideae</taxon>
        <taxon>Acereae</taxon>
        <taxon>Dipteronia</taxon>
    </lineage>
</organism>
<protein>
    <recommendedName>
        <fullName evidence="1">RNase H type-1 domain-containing protein</fullName>
    </recommendedName>
</protein>
<reference evidence="2" key="1">
    <citation type="journal article" date="2023" name="Plant J.">
        <title>Genome sequences and population genomics provide insights into the demographic history, inbreeding, and mutation load of two 'living fossil' tree species of Dipteronia.</title>
        <authorList>
            <person name="Feng Y."/>
            <person name="Comes H.P."/>
            <person name="Chen J."/>
            <person name="Zhu S."/>
            <person name="Lu R."/>
            <person name="Zhang X."/>
            <person name="Li P."/>
            <person name="Qiu J."/>
            <person name="Olsen K.M."/>
            <person name="Qiu Y."/>
        </authorList>
    </citation>
    <scope>NUCLEOTIDE SEQUENCE</scope>
    <source>
        <strain evidence="2">NBL</strain>
    </source>
</reference>
<dbReference type="GO" id="GO:0003676">
    <property type="term" value="F:nucleic acid binding"/>
    <property type="evidence" value="ECO:0007669"/>
    <property type="project" value="InterPro"/>
</dbReference>
<proteinExistence type="predicted"/>
<dbReference type="GO" id="GO:0004523">
    <property type="term" value="F:RNA-DNA hybrid ribonuclease activity"/>
    <property type="evidence" value="ECO:0007669"/>
    <property type="project" value="InterPro"/>
</dbReference>
<dbReference type="Pfam" id="PF13456">
    <property type="entry name" value="RVT_3"/>
    <property type="match status" value="1"/>
</dbReference>
<sequence length="324" mass="36079">MSRDNIAFALGVFCSEACANKLFFFGRNPFKASNYVAVCGDRGIVPPMAIWRPPDEGFFKGFVMASSAQRISVKLTPIIAKAMAVFCGVVFTIESGLVPFEVETDTLCVVNLVCAGKLNLSDLGMVIEDIYQRIRASLGSKVVYVPRKENMVAHTISKMSLHIDNDLFLMEDYPPCVERFFQEDFRGLSIVSRGRFSSEVHSGTCPFDSRSSFACSSWFLARTSSFFFSRLCSRVTFSVIWAARAMSRASISADSVIVVDLDHGAYPNRKIAKDRRWAPNCSRSNLNYFSIVEVGTNNLQNKGKRAMANHLRGFSLCGTFRRSS</sequence>
<accession>A0AAE0E803</accession>
<dbReference type="EMBL" id="JANJYJ010000004">
    <property type="protein sequence ID" value="KAK3218513.1"/>
    <property type="molecule type" value="Genomic_DNA"/>
</dbReference>
<dbReference type="InterPro" id="IPR052929">
    <property type="entry name" value="RNase_H-like_EbsB-rel"/>
</dbReference>
<comment type="caution">
    <text evidence="2">The sequence shown here is derived from an EMBL/GenBank/DDBJ whole genome shotgun (WGS) entry which is preliminary data.</text>
</comment>
<dbReference type="Proteomes" id="UP001281410">
    <property type="component" value="Unassembled WGS sequence"/>
</dbReference>